<proteinExistence type="predicted"/>
<feature type="non-terminal residue" evidence="1">
    <location>
        <position position="1"/>
    </location>
</feature>
<dbReference type="Proteomes" id="UP001159427">
    <property type="component" value="Unassembled WGS sequence"/>
</dbReference>
<name>A0ABN8MKS1_9CNID</name>
<evidence type="ECO:0000313" key="1">
    <source>
        <dbReference type="EMBL" id="CAH3028630.1"/>
    </source>
</evidence>
<protein>
    <submittedName>
        <fullName evidence="1">Uncharacterized protein</fullName>
    </submittedName>
</protein>
<organism evidence="1 2">
    <name type="scientific">Porites evermanni</name>
    <dbReference type="NCBI Taxonomy" id="104178"/>
    <lineage>
        <taxon>Eukaryota</taxon>
        <taxon>Metazoa</taxon>
        <taxon>Cnidaria</taxon>
        <taxon>Anthozoa</taxon>
        <taxon>Hexacorallia</taxon>
        <taxon>Scleractinia</taxon>
        <taxon>Fungiina</taxon>
        <taxon>Poritidae</taxon>
        <taxon>Porites</taxon>
    </lineage>
</organism>
<dbReference type="EMBL" id="CALNXI010000524">
    <property type="protein sequence ID" value="CAH3028630.1"/>
    <property type="molecule type" value="Genomic_DNA"/>
</dbReference>
<reference evidence="1 2" key="1">
    <citation type="submission" date="2022-05" db="EMBL/GenBank/DDBJ databases">
        <authorList>
            <consortium name="Genoscope - CEA"/>
            <person name="William W."/>
        </authorList>
    </citation>
    <scope>NUCLEOTIDE SEQUENCE [LARGE SCALE GENOMIC DNA]</scope>
</reference>
<keyword evidence="2" id="KW-1185">Reference proteome</keyword>
<comment type="caution">
    <text evidence="1">The sequence shown here is derived from an EMBL/GenBank/DDBJ whole genome shotgun (WGS) entry which is preliminary data.</text>
</comment>
<sequence>DSSSKSQVFTLKFGSLTVPVYCHMGDFGCGGGGWTLAMKTDGTKRTFEYTSHFWTSKNEYNLAGGKTGFDAQETKLPSYWETNFSKICLGMRIGNQTNFITINKQGSSLYSLIADGTYRVTPLGRNYWKTLIGARASLQLNCNREGFNAACGRRNGTRDKVRVRIGILGNNENDCLTVDSRIGFGMQGVPWPNQINTCGNAAREGDNGRKRIKTFGYILVQ</sequence>
<evidence type="ECO:0000313" key="2">
    <source>
        <dbReference type="Proteomes" id="UP001159427"/>
    </source>
</evidence>
<gene>
    <name evidence="1" type="ORF">PEVE_00034526</name>
</gene>
<accession>A0ABN8MKS1</accession>